<organism evidence="1 2">
    <name type="scientific">Hominisplanchenecus murintestinalis</name>
    <dbReference type="NCBI Taxonomy" id="2941517"/>
    <lineage>
        <taxon>Bacteria</taxon>
        <taxon>Bacillati</taxon>
        <taxon>Bacillota</taxon>
        <taxon>Clostridia</taxon>
        <taxon>Lachnospirales</taxon>
        <taxon>Lachnospiraceae</taxon>
        <taxon>Hominisplanchenecus</taxon>
    </lineage>
</organism>
<dbReference type="Proteomes" id="UP000307720">
    <property type="component" value="Unassembled WGS sequence"/>
</dbReference>
<evidence type="ECO:0000313" key="2">
    <source>
        <dbReference type="Proteomes" id="UP000307720"/>
    </source>
</evidence>
<sequence length="528" mass="61332">MENATTNSPIFYETTTRVHMNPKEALGSLEHVRSKDFRNREAHVDTYGGRFEVWKDESVYDVYDELFGDYITEYNKNQKTKCRRILDANGDGVGGYIEKIQTGKRGKKERAVYKNMPDGTKEVAGKREMSQGQRILYELVVSVGNCEKKRDEHGRIIYTDDGHEIHPMRLPYEVNKAAVKAFYEQFENFYPHFKLTTASWHADEFYLNANSVKEYGIEHAHLCFVPWADGYQRGLPVQASVSKALEQMGFKNGKDEHGVYHNAYWYFTQDAQERFEDIVYCEYEKYQKAHGVTIGSEGFLAAMGCVPLLFFEHPAEGKNLPNLDPEQYRELKDVQRQLNVANDELNVVQGELEQAEKTIADAKEKEENLDDYIAAKMQEADQYYAERKEEAAGLIREAMEKHKQKVEESELRFGDIVNVMKKVSEDLEFCKKRCLELLNKKLPVNISDKMVEYWLRKNKIVRNNKWVSAYDACSNDISRKVRAKAETQYNQADTLSVEVRKQMEIAEEYMEELESDKDETNTEYGLVV</sequence>
<gene>
    <name evidence="1" type="ORF">E5357_12095</name>
</gene>
<protein>
    <submittedName>
        <fullName evidence="1">Uncharacterized protein</fullName>
    </submittedName>
</protein>
<accession>A0AC61QY16</accession>
<proteinExistence type="predicted"/>
<name>A0AC61QY16_9FIRM</name>
<reference evidence="1" key="1">
    <citation type="submission" date="2019-04" db="EMBL/GenBank/DDBJ databases">
        <title>Microbes associate with the intestines of laboratory mice.</title>
        <authorList>
            <person name="Navarre W."/>
            <person name="Wong E."/>
            <person name="Huang K."/>
            <person name="Tropini C."/>
            <person name="Ng K."/>
            <person name="Yu B."/>
        </authorList>
    </citation>
    <scope>NUCLEOTIDE SEQUENCE</scope>
    <source>
        <strain evidence="1">NM72_1-8</strain>
    </source>
</reference>
<comment type="caution">
    <text evidence="1">The sequence shown here is derived from an EMBL/GenBank/DDBJ whole genome shotgun (WGS) entry which is preliminary data.</text>
</comment>
<keyword evidence="2" id="KW-1185">Reference proteome</keyword>
<evidence type="ECO:0000313" key="1">
    <source>
        <dbReference type="EMBL" id="TGX97570.1"/>
    </source>
</evidence>
<dbReference type="EMBL" id="SRZB01000029">
    <property type="protein sequence ID" value="TGX97570.1"/>
    <property type="molecule type" value="Genomic_DNA"/>
</dbReference>